<feature type="transmembrane region" description="Helical" evidence="12">
    <location>
        <begin position="328"/>
        <end position="348"/>
    </location>
</feature>
<evidence type="ECO:0000256" key="6">
    <source>
        <dbReference type="ARBA" id="ARBA00022676"/>
    </source>
</evidence>
<comment type="function">
    <text evidence="12">Mannosyltransferase involved in glycosylphosphatidylinositol-anchor biosynthesis.</text>
</comment>
<dbReference type="Proteomes" id="UP001152607">
    <property type="component" value="Unassembled WGS sequence"/>
</dbReference>
<accession>A0A9W4U805</accession>
<evidence type="ECO:0000256" key="1">
    <source>
        <dbReference type="ARBA" id="ARBA00004477"/>
    </source>
</evidence>
<keyword evidence="11 12" id="KW-0472">Membrane</keyword>
<evidence type="ECO:0000256" key="10">
    <source>
        <dbReference type="ARBA" id="ARBA00022989"/>
    </source>
</evidence>
<dbReference type="GO" id="GO:0005789">
    <property type="term" value="C:endoplasmic reticulum membrane"/>
    <property type="evidence" value="ECO:0007669"/>
    <property type="project" value="UniProtKB-SubCell"/>
</dbReference>
<proteinExistence type="inferred from homology"/>
<dbReference type="PANTHER" id="PTHR12468:SF2">
    <property type="entry name" value="GPI MANNOSYLTRANSFERASE 2"/>
    <property type="match status" value="1"/>
</dbReference>
<feature type="transmembrane region" description="Helical" evidence="12">
    <location>
        <begin position="446"/>
        <end position="468"/>
    </location>
</feature>
<dbReference type="GO" id="GO:0004376">
    <property type="term" value="F:GPI mannosyltransferase activity"/>
    <property type="evidence" value="ECO:0007669"/>
    <property type="project" value="InterPro"/>
</dbReference>
<keyword evidence="9 12" id="KW-0256">Endoplasmic reticulum</keyword>
<dbReference type="EC" id="2.4.1.-" evidence="12"/>
<evidence type="ECO:0000256" key="11">
    <source>
        <dbReference type="ARBA" id="ARBA00023136"/>
    </source>
</evidence>
<reference evidence="13" key="1">
    <citation type="submission" date="2023-01" db="EMBL/GenBank/DDBJ databases">
        <authorList>
            <person name="Van Ghelder C."/>
            <person name="Rancurel C."/>
        </authorList>
    </citation>
    <scope>NUCLEOTIDE SEQUENCE</scope>
    <source>
        <strain evidence="13">CNCM I-4278</strain>
    </source>
</reference>
<keyword evidence="14" id="KW-1185">Reference proteome</keyword>
<dbReference type="GO" id="GO:0006506">
    <property type="term" value="P:GPI anchor biosynthetic process"/>
    <property type="evidence" value="ECO:0007669"/>
    <property type="project" value="UniProtKB-KW"/>
</dbReference>
<comment type="pathway">
    <text evidence="2 12">Glycolipid biosynthesis; glycosylphosphatidylinositol-anchor biosynthesis.</text>
</comment>
<dbReference type="EMBL" id="CAOQHR010000002">
    <property type="protein sequence ID" value="CAI6325031.1"/>
    <property type="molecule type" value="Genomic_DNA"/>
</dbReference>
<feature type="transmembrane region" description="Helical" evidence="12">
    <location>
        <begin position="218"/>
        <end position="235"/>
    </location>
</feature>
<dbReference type="OrthoDB" id="10252502at2759"/>
<dbReference type="InterPro" id="IPR007315">
    <property type="entry name" value="PIG-V/Gpi18"/>
</dbReference>
<keyword evidence="10 12" id="KW-1133">Transmembrane helix</keyword>
<evidence type="ECO:0000256" key="12">
    <source>
        <dbReference type="RuleBase" id="RU363112"/>
    </source>
</evidence>
<dbReference type="PANTHER" id="PTHR12468">
    <property type="entry name" value="GPI MANNOSYLTRANSFERASE 2"/>
    <property type="match status" value="1"/>
</dbReference>
<feature type="transmembrane region" description="Helical" evidence="12">
    <location>
        <begin position="265"/>
        <end position="284"/>
    </location>
</feature>
<dbReference type="GO" id="GO:0031501">
    <property type="term" value="C:mannosyltransferase complex"/>
    <property type="evidence" value="ECO:0007669"/>
    <property type="project" value="TreeGrafter"/>
</dbReference>
<name>A0A9W4U805_9PLEO</name>
<comment type="caution">
    <text evidence="12">Lacks conserved residue(s) required for the propagation of feature annotation.</text>
</comment>
<dbReference type="GO" id="GO:0000009">
    <property type="term" value="F:alpha-1,6-mannosyltransferase activity"/>
    <property type="evidence" value="ECO:0007669"/>
    <property type="project" value="InterPro"/>
</dbReference>
<evidence type="ECO:0000256" key="8">
    <source>
        <dbReference type="ARBA" id="ARBA00022692"/>
    </source>
</evidence>
<sequence length="469" mass="51575">MGSTKAAPNWRVPDRYTQLKTLLVLFVAWKCLLFTVTALAPGPGYDTSSLIFTNPNLDRHEKFKHSTTLGAIPLKLFRWDALYFVQAAKRNKVHEQEWAFSWAYSHMLRKVVELFATTSEGTSSNTYLWAFVAASTLMHGAAVVGLFNLLNQTMGTPNGNQASFLASILHIFSPAGVFLVAPYAESMFAVLNFHGMLCYVQSRHIASRNPDRTVRQDAALLASGFLFSCAAMVRSNGLLSGLVYVSDVASCVPGILQGRISRSQLRFIAVTCIAGVILASGYVLPQYVAYLEYCDPAIGATPPWCHKTIPSIYSWVQSKYWNVGFFRYWTLPNIPLFLLAAPMLWLLLQSSIIHLRDYKNKVLGLARESHGKSSTVSTDSESASNNFPQLVLPQLALALAAAMSFHVQIINRVSSGYPMWYFAVAGSAAAPANAKGRGKLGLSFQIIVRGMIMYAIIQAALFACFLPPA</sequence>
<keyword evidence="8 12" id="KW-0812">Transmembrane</keyword>
<dbReference type="Pfam" id="PF04188">
    <property type="entry name" value="Mannosyl_trans2"/>
    <property type="match status" value="1"/>
</dbReference>
<evidence type="ECO:0000313" key="14">
    <source>
        <dbReference type="Proteomes" id="UP001152607"/>
    </source>
</evidence>
<feature type="transmembrane region" description="Helical" evidence="12">
    <location>
        <begin position="21"/>
        <end position="40"/>
    </location>
</feature>
<feature type="transmembrane region" description="Helical" evidence="12">
    <location>
        <begin position="162"/>
        <end position="181"/>
    </location>
</feature>
<comment type="subcellular location">
    <subcellularLocation>
        <location evidence="1 12">Endoplasmic reticulum membrane</location>
        <topology evidence="1 12">Multi-pass membrane protein</topology>
    </subcellularLocation>
</comment>
<evidence type="ECO:0000256" key="5">
    <source>
        <dbReference type="ARBA" id="ARBA00022502"/>
    </source>
</evidence>
<dbReference type="AlphaFoldDB" id="A0A9W4U805"/>
<gene>
    <name evidence="13" type="ORF">PDIGIT_LOCUS3757</name>
</gene>
<evidence type="ECO:0000256" key="2">
    <source>
        <dbReference type="ARBA" id="ARBA00004687"/>
    </source>
</evidence>
<evidence type="ECO:0000256" key="7">
    <source>
        <dbReference type="ARBA" id="ARBA00022679"/>
    </source>
</evidence>
<feature type="transmembrane region" description="Helical" evidence="12">
    <location>
        <begin position="127"/>
        <end position="150"/>
    </location>
</feature>
<keyword evidence="5 12" id="KW-0337">GPI-anchor biosynthesis</keyword>
<evidence type="ECO:0000256" key="4">
    <source>
        <dbReference type="ARBA" id="ARBA00013795"/>
    </source>
</evidence>
<evidence type="ECO:0000256" key="3">
    <source>
        <dbReference type="ARBA" id="ARBA00008698"/>
    </source>
</evidence>
<evidence type="ECO:0000256" key="9">
    <source>
        <dbReference type="ARBA" id="ARBA00022824"/>
    </source>
</evidence>
<protein>
    <recommendedName>
        <fullName evidence="4 12">GPI mannosyltransferase 2</fullName>
        <ecNumber evidence="12">2.4.1.-</ecNumber>
    </recommendedName>
</protein>
<comment type="caution">
    <text evidence="13">The sequence shown here is derived from an EMBL/GenBank/DDBJ whole genome shotgun (WGS) entry which is preliminary data.</text>
</comment>
<organism evidence="13 14">
    <name type="scientific">Periconia digitata</name>
    <dbReference type="NCBI Taxonomy" id="1303443"/>
    <lineage>
        <taxon>Eukaryota</taxon>
        <taxon>Fungi</taxon>
        <taxon>Dikarya</taxon>
        <taxon>Ascomycota</taxon>
        <taxon>Pezizomycotina</taxon>
        <taxon>Dothideomycetes</taxon>
        <taxon>Pleosporomycetidae</taxon>
        <taxon>Pleosporales</taxon>
        <taxon>Massarineae</taxon>
        <taxon>Periconiaceae</taxon>
        <taxon>Periconia</taxon>
    </lineage>
</organism>
<comment type="similarity">
    <text evidence="3 12">Belongs to the PIGV family.</text>
</comment>
<keyword evidence="7 12" id="KW-0808">Transferase</keyword>
<keyword evidence="6 12" id="KW-0328">Glycosyltransferase</keyword>
<evidence type="ECO:0000313" key="13">
    <source>
        <dbReference type="EMBL" id="CAI6325031.1"/>
    </source>
</evidence>